<feature type="region of interest" description="Disordered" evidence="1">
    <location>
        <begin position="131"/>
        <end position="160"/>
    </location>
</feature>
<comment type="caution">
    <text evidence="2">The sequence shown here is derived from an EMBL/GenBank/DDBJ whole genome shotgun (WGS) entry which is preliminary data.</text>
</comment>
<reference evidence="2 4" key="1">
    <citation type="submission" date="2019-07" db="EMBL/GenBank/DDBJ databases">
        <title>Whole genome shotgun sequence of Cellulomonas hominis NBRC 16055.</title>
        <authorList>
            <person name="Hosoyama A."/>
            <person name="Uohara A."/>
            <person name="Ohji S."/>
            <person name="Ichikawa N."/>
        </authorList>
    </citation>
    <scope>NUCLEOTIDE SEQUENCE [LARGE SCALE GENOMIC DNA]</scope>
    <source>
        <strain evidence="2 4">NBRC 16055</strain>
    </source>
</reference>
<gene>
    <name evidence="2" type="ORF">CHO01_22620</name>
    <name evidence="3" type="ORF">HNR08_003328</name>
</gene>
<proteinExistence type="predicted"/>
<evidence type="ECO:0000256" key="1">
    <source>
        <dbReference type="SAM" id="MobiDB-lite"/>
    </source>
</evidence>
<reference evidence="3 5" key="2">
    <citation type="submission" date="2020-08" db="EMBL/GenBank/DDBJ databases">
        <title>Sequencing the genomes of 1000 actinobacteria strains.</title>
        <authorList>
            <person name="Klenk H.-P."/>
        </authorList>
    </citation>
    <scope>NUCLEOTIDE SEQUENCE [LARGE SCALE GENOMIC DNA]</scope>
    <source>
        <strain evidence="3 5">DSM 9581</strain>
    </source>
</reference>
<sequence>MMIPRDKGTLAAAGATLVVLTAGWFGLLAPTLAEHAGLVAQTQQADASSQEMGRKLPALRSELDDIAPRVDSLRELGQRVPSTIDQSALLRQLEDLAAASGIPSVRLTNVGLPTMVESPAAVVPDAIATAAPGADLPSASDTEESTSGKGEPELPTSPAASAALASYEVTMEVAGSEPQVRDFLAGLQSGERLALVNTSALQVLEDGTATLQLKATFFLQQVDVEGLASQIEDLLARGTADSAVARQPQPTHAAD</sequence>
<dbReference type="AlphaFoldDB" id="A0A511FD22"/>
<keyword evidence="4" id="KW-1185">Reference proteome</keyword>
<dbReference type="Proteomes" id="UP000564629">
    <property type="component" value="Unassembled WGS sequence"/>
</dbReference>
<evidence type="ECO:0000313" key="5">
    <source>
        <dbReference type="Proteomes" id="UP000564629"/>
    </source>
</evidence>
<dbReference type="Proteomes" id="UP000321723">
    <property type="component" value="Unassembled WGS sequence"/>
</dbReference>
<evidence type="ECO:0000313" key="3">
    <source>
        <dbReference type="EMBL" id="MBB5474592.1"/>
    </source>
</evidence>
<dbReference type="RefSeq" id="WP_183835130.1">
    <property type="nucleotide sequence ID" value="NZ_JACHDN010000001.1"/>
</dbReference>
<evidence type="ECO:0000313" key="4">
    <source>
        <dbReference type="Proteomes" id="UP000321723"/>
    </source>
</evidence>
<dbReference type="EMBL" id="JACHDN010000001">
    <property type="protein sequence ID" value="MBB5474592.1"/>
    <property type="molecule type" value="Genomic_DNA"/>
</dbReference>
<protein>
    <submittedName>
        <fullName evidence="2">Uncharacterized protein</fullName>
    </submittedName>
</protein>
<organism evidence="2 4">
    <name type="scientific">Cellulomonas hominis</name>
    <dbReference type="NCBI Taxonomy" id="156981"/>
    <lineage>
        <taxon>Bacteria</taxon>
        <taxon>Bacillati</taxon>
        <taxon>Actinomycetota</taxon>
        <taxon>Actinomycetes</taxon>
        <taxon>Micrococcales</taxon>
        <taxon>Cellulomonadaceae</taxon>
        <taxon>Cellulomonas</taxon>
    </lineage>
</organism>
<evidence type="ECO:0000313" key="2">
    <source>
        <dbReference type="EMBL" id="GEL47146.1"/>
    </source>
</evidence>
<name>A0A511FD22_9CELL</name>
<dbReference type="EMBL" id="BJVQ01000031">
    <property type="protein sequence ID" value="GEL47146.1"/>
    <property type="molecule type" value="Genomic_DNA"/>
</dbReference>
<accession>A0A511FD22</accession>